<comment type="caution">
    <text evidence="8">The sequence shown here is derived from an EMBL/GenBank/DDBJ whole genome shotgun (WGS) entry which is preliminary data.</text>
</comment>
<evidence type="ECO:0000256" key="1">
    <source>
        <dbReference type="ARBA" id="ARBA00004651"/>
    </source>
</evidence>
<feature type="transmembrane region" description="Helical" evidence="6">
    <location>
        <begin position="99"/>
        <end position="119"/>
    </location>
</feature>
<keyword evidence="2" id="KW-1003">Cell membrane</keyword>
<feature type="transmembrane region" description="Helical" evidence="6">
    <location>
        <begin position="40"/>
        <end position="63"/>
    </location>
</feature>
<evidence type="ECO:0000256" key="3">
    <source>
        <dbReference type="ARBA" id="ARBA00022692"/>
    </source>
</evidence>
<feature type="transmembrane region" description="Helical" evidence="6">
    <location>
        <begin position="267"/>
        <end position="288"/>
    </location>
</feature>
<feature type="transmembrane region" description="Helical" evidence="6">
    <location>
        <begin position="328"/>
        <end position="352"/>
    </location>
</feature>
<dbReference type="InterPro" id="IPR036259">
    <property type="entry name" value="MFS_trans_sf"/>
</dbReference>
<dbReference type="PANTHER" id="PTHR43124:SF3">
    <property type="entry name" value="CHLORAMPHENICOL EFFLUX PUMP RV0191"/>
    <property type="match status" value="1"/>
</dbReference>
<feature type="transmembrane region" description="Helical" evidence="6">
    <location>
        <begin position="294"/>
        <end position="316"/>
    </location>
</feature>
<proteinExistence type="predicted"/>
<evidence type="ECO:0000256" key="6">
    <source>
        <dbReference type="SAM" id="Phobius"/>
    </source>
</evidence>
<dbReference type="PROSITE" id="PS50850">
    <property type="entry name" value="MFS"/>
    <property type="match status" value="1"/>
</dbReference>
<reference evidence="8 9" key="1">
    <citation type="submission" date="2020-08" db="EMBL/GenBank/DDBJ databases">
        <title>Sequencing the genomes of 1000 actinobacteria strains.</title>
        <authorList>
            <person name="Klenk H.-P."/>
        </authorList>
    </citation>
    <scope>NUCLEOTIDE SEQUENCE [LARGE SCALE GENOMIC DNA]</scope>
    <source>
        <strain evidence="8 9">DSM 43851</strain>
    </source>
</reference>
<feature type="transmembrane region" description="Helical" evidence="6">
    <location>
        <begin position="358"/>
        <end position="379"/>
    </location>
</feature>
<evidence type="ECO:0000256" key="5">
    <source>
        <dbReference type="ARBA" id="ARBA00023136"/>
    </source>
</evidence>
<comment type="subcellular location">
    <subcellularLocation>
        <location evidence="1">Cell membrane</location>
        <topology evidence="1">Multi-pass membrane protein</topology>
    </subcellularLocation>
</comment>
<keyword evidence="9" id="KW-1185">Reference proteome</keyword>
<gene>
    <name evidence="8" type="ORF">BJ998_001105</name>
</gene>
<feature type="transmembrane region" description="Helical" evidence="6">
    <location>
        <begin position="202"/>
        <end position="224"/>
    </location>
</feature>
<feature type="transmembrane region" description="Helical" evidence="6">
    <location>
        <begin position="131"/>
        <end position="150"/>
    </location>
</feature>
<dbReference type="Proteomes" id="UP000585638">
    <property type="component" value="Unassembled WGS sequence"/>
</dbReference>
<feature type="transmembrane region" description="Helical" evidence="6">
    <location>
        <begin position="70"/>
        <end position="93"/>
    </location>
</feature>
<dbReference type="InterPro" id="IPR050189">
    <property type="entry name" value="MFS_Efflux_Transporters"/>
</dbReference>
<dbReference type="RefSeq" id="WP_184859046.1">
    <property type="nucleotide sequence ID" value="NZ_BAAAWY010000008.1"/>
</dbReference>
<name>A0A7W9KDP7_9PSEU</name>
<dbReference type="CDD" id="cd17324">
    <property type="entry name" value="MFS_NepI_like"/>
    <property type="match status" value="1"/>
</dbReference>
<dbReference type="InterPro" id="IPR020846">
    <property type="entry name" value="MFS_dom"/>
</dbReference>
<sequence length="397" mass="39600">MPFAIYVLALAVFAQGMSEFMLSGLVPTIAQELTVSIPAAGSLTSAFAVGMIVGAPLVAMLSLRWPRRTALLVFLVTFLLMHVIGAVTGSFAVLFVTRVVAALANAGFLAVGMAAATSMVEPTAKGKATSILLSGVTIACIVGVPAGAFISELWGWRAAFWAVAILSVPPVVAILRAVPGAAPDPNAPSALHELRALRTPRLVVVLVLGALVNGATFCSFTYLAPVVTDVAGLAAAWVPLALLLFGLGSFAGVTIGGKFADSNPMRLLGVGAVALLAGWLLFALTAGIPVVGFIFMFIQGTLSFAVGSTLITQAFYSATGAPTLAGGFATAALNVGAAAGPALGGVAIGVGAGFRSPLLVSAALVAVALLVGAAALLAGRGKAGAGNARSPEQAPVV</sequence>
<evidence type="ECO:0000313" key="8">
    <source>
        <dbReference type="EMBL" id="MBB5889909.1"/>
    </source>
</evidence>
<evidence type="ECO:0000313" key="9">
    <source>
        <dbReference type="Proteomes" id="UP000585638"/>
    </source>
</evidence>
<feature type="transmembrane region" description="Helical" evidence="6">
    <location>
        <begin position="156"/>
        <end position="175"/>
    </location>
</feature>
<dbReference type="AlphaFoldDB" id="A0A7W9KDP7"/>
<dbReference type="GO" id="GO:0005886">
    <property type="term" value="C:plasma membrane"/>
    <property type="evidence" value="ECO:0007669"/>
    <property type="project" value="UniProtKB-SubCell"/>
</dbReference>
<evidence type="ECO:0000256" key="2">
    <source>
        <dbReference type="ARBA" id="ARBA00022475"/>
    </source>
</evidence>
<accession>A0A7W9KDP7</accession>
<feature type="transmembrane region" description="Helical" evidence="6">
    <location>
        <begin position="230"/>
        <end position="255"/>
    </location>
</feature>
<dbReference type="Pfam" id="PF07690">
    <property type="entry name" value="MFS_1"/>
    <property type="match status" value="1"/>
</dbReference>
<organism evidence="8 9">
    <name type="scientific">Kutzneria kofuensis</name>
    <dbReference type="NCBI Taxonomy" id="103725"/>
    <lineage>
        <taxon>Bacteria</taxon>
        <taxon>Bacillati</taxon>
        <taxon>Actinomycetota</taxon>
        <taxon>Actinomycetes</taxon>
        <taxon>Pseudonocardiales</taxon>
        <taxon>Pseudonocardiaceae</taxon>
        <taxon>Kutzneria</taxon>
    </lineage>
</organism>
<dbReference type="SUPFAM" id="SSF103473">
    <property type="entry name" value="MFS general substrate transporter"/>
    <property type="match status" value="1"/>
</dbReference>
<evidence type="ECO:0000256" key="4">
    <source>
        <dbReference type="ARBA" id="ARBA00022989"/>
    </source>
</evidence>
<dbReference type="Gene3D" id="1.20.1250.20">
    <property type="entry name" value="MFS general substrate transporter like domains"/>
    <property type="match status" value="1"/>
</dbReference>
<feature type="domain" description="Major facilitator superfamily (MFS) profile" evidence="7">
    <location>
        <begin position="4"/>
        <end position="380"/>
    </location>
</feature>
<dbReference type="InterPro" id="IPR011701">
    <property type="entry name" value="MFS"/>
</dbReference>
<evidence type="ECO:0000259" key="7">
    <source>
        <dbReference type="PROSITE" id="PS50850"/>
    </source>
</evidence>
<dbReference type="PANTHER" id="PTHR43124">
    <property type="entry name" value="PURINE EFFLUX PUMP PBUE"/>
    <property type="match status" value="1"/>
</dbReference>
<dbReference type="EMBL" id="JACHIR010000001">
    <property type="protein sequence ID" value="MBB5889909.1"/>
    <property type="molecule type" value="Genomic_DNA"/>
</dbReference>
<keyword evidence="4 6" id="KW-1133">Transmembrane helix</keyword>
<protein>
    <submittedName>
        <fullName evidence="8">DHA1 family chloramphenicol resistance protein-like MFS transporter</fullName>
    </submittedName>
</protein>
<dbReference type="NCBIfam" id="NF033135">
    <property type="entry name" value="cmx_cmrA"/>
    <property type="match status" value="1"/>
</dbReference>
<dbReference type="GO" id="GO:0022857">
    <property type="term" value="F:transmembrane transporter activity"/>
    <property type="evidence" value="ECO:0007669"/>
    <property type="project" value="InterPro"/>
</dbReference>
<keyword evidence="3 6" id="KW-0812">Transmembrane</keyword>
<keyword evidence="5 6" id="KW-0472">Membrane</keyword>